<dbReference type="Pfam" id="PF00338">
    <property type="entry name" value="Ribosomal_S10"/>
    <property type="match status" value="1"/>
</dbReference>
<feature type="compositionally biased region" description="Polar residues" evidence="4">
    <location>
        <begin position="693"/>
        <end position="711"/>
    </location>
</feature>
<dbReference type="GO" id="GO:0006412">
    <property type="term" value="P:translation"/>
    <property type="evidence" value="ECO:0007669"/>
    <property type="project" value="InterPro"/>
</dbReference>
<name>A0A4D6MGV3_VIGUN</name>
<reference evidence="7 8" key="1">
    <citation type="submission" date="2019-04" db="EMBL/GenBank/DDBJ databases">
        <title>An improved genome assembly and genetic linkage map for asparagus bean, Vigna unguiculata ssp. sesquipedialis.</title>
        <authorList>
            <person name="Xia Q."/>
            <person name="Zhang R."/>
            <person name="Dong Y."/>
        </authorList>
    </citation>
    <scope>NUCLEOTIDE SEQUENCE [LARGE SCALE GENOMIC DNA]</scope>
    <source>
        <tissue evidence="7">Leaf</tissue>
    </source>
</reference>
<dbReference type="Proteomes" id="UP000501690">
    <property type="component" value="Linkage Group LG7"/>
</dbReference>
<dbReference type="InterPro" id="IPR036927">
    <property type="entry name" value="Cyt_c_oxase-like_su1_sf"/>
</dbReference>
<feature type="domain" description="Cytochrome oxidase subunit I profile" evidence="6">
    <location>
        <begin position="402"/>
        <end position="613"/>
    </location>
</feature>
<dbReference type="GO" id="GO:0005840">
    <property type="term" value="C:ribosome"/>
    <property type="evidence" value="ECO:0007669"/>
    <property type="project" value="UniProtKB-KW"/>
</dbReference>
<dbReference type="GO" id="GO:0020037">
    <property type="term" value="F:heme binding"/>
    <property type="evidence" value="ECO:0007669"/>
    <property type="project" value="InterPro"/>
</dbReference>
<keyword evidence="5" id="KW-1133">Transmembrane helix</keyword>
<keyword evidence="3" id="KW-0687">Ribonucleoprotein</keyword>
<dbReference type="SMART" id="SM01403">
    <property type="entry name" value="Ribosomal_S10"/>
    <property type="match status" value="1"/>
</dbReference>
<keyword evidence="8" id="KW-1185">Reference proteome</keyword>
<sequence length="751" mass="83498">MLLINRTGRGVSQKERPPKVTTTKIRIVIRSFDHPFLENHFGGLQPYTRKIGLPESRVLYTVLRSPHIDKKSREQFEMEIKKKFLIIKTEKHELRKKFFRLKRRKRSPEYSTRMPFSFLLPWGRPVNKGGDLEAIPVEVSPMTDFCISILDTNNSYRRSDQGTLYRSIPRSQVIQLNRRSGPLFTAFYLKQAATCCKQAYAGVSQSHSLLPVASVSDDPKITPSFHRKMIMKKDQKADLWGYVGSQLGKRDLSGGRKGEKTRGGIFYPTICVMKSFDKVYPGQRFTRYAILGDDVSIADENVACFQAGAAARKRSLPVLTWISGDGIRRPEATSSRGRSLALGDRLVVSWATAKRLPSAKDSFLSQQEDARLHFKELTRLTLPRLSQGLVSASSSNLTHLSRMRGNPHVRFLGGSASRNHPDVYKRQGTLYFIFGAIAGVMGICFSVLIRMELARSDDQILGGSGNWSVPILIGAPDMAFPRLNNISFWLLLPSLLLLLSSTLVEVGSGIGWTVYPPLSGITSHSGGAVDSAISSLHLSGFSSILGAITMLLTDRNFNTTFSDPAGGGDPILYQHLFRFFGHPEVYIPILPGSGIISHIVSNFSGKPVFGTRSSNSTSATSLIAALSCSSDDDSPHQTSHPLEVKWNFNCHKRTSWHFFRVRSGNSTLARSTTLTLSFVSQCPLGNVSHQSSAQCTTDHSQLPNLRLSSSHRSPKPMGHSRPCRLTMCRELLPRTPSVLLRLVRQLRPLLN</sequence>
<evidence type="ECO:0000256" key="3">
    <source>
        <dbReference type="ARBA" id="ARBA00023274"/>
    </source>
</evidence>
<evidence type="ECO:0000256" key="5">
    <source>
        <dbReference type="SAM" id="Phobius"/>
    </source>
</evidence>
<evidence type="ECO:0000256" key="4">
    <source>
        <dbReference type="SAM" id="MobiDB-lite"/>
    </source>
</evidence>
<keyword evidence="5" id="KW-0812">Transmembrane</keyword>
<dbReference type="EMBL" id="CP039351">
    <property type="protein sequence ID" value="QCE00238.1"/>
    <property type="molecule type" value="Genomic_DNA"/>
</dbReference>
<dbReference type="PANTHER" id="PTHR10422">
    <property type="entry name" value="CYTOCHROME C OXIDASE SUBUNIT 1"/>
    <property type="match status" value="1"/>
</dbReference>
<dbReference type="InterPro" id="IPR027486">
    <property type="entry name" value="Ribosomal_uS10_dom"/>
</dbReference>
<dbReference type="GO" id="GO:0006123">
    <property type="term" value="P:mitochondrial electron transport, cytochrome c to oxygen"/>
    <property type="evidence" value="ECO:0007669"/>
    <property type="project" value="TreeGrafter"/>
</dbReference>
<dbReference type="GO" id="GO:0005739">
    <property type="term" value="C:mitochondrion"/>
    <property type="evidence" value="ECO:0007669"/>
    <property type="project" value="GOC"/>
</dbReference>
<accession>A0A4D6MGV3</accession>
<feature type="transmembrane region" description="Helical" evidence="5">
    <location>
        <begin position="430"/>
        <end position="449"/>
    </location>
</feature>
<dbReference type="GO" id="GO:0015990">
    <property type="term" value="P:electron transport coupled proton transport"/>
    <property type="evidence" value="ECO:0007669"/>
    <property type="project" value="TreeGrafter"/>
</dbReference>
<dbReference type="PANTHER" id="PTHR10422:SF18">
    <property type="entry name" value="CYTOCHROME C OXIDASE SUBUNIT 1"/>
    <property type="match status" value="1"/>
</dbReference>
<dbReference type="GO" id="GO:0003735">
    <property type="term" value="F:structural constituent of ribosome"/>
    <property type="evidence" value="ECO:0007669"/>
    <property type="project" value="InterPro"/>
</dbReference>
<evidence type="ECO:0000256" key="2">
    <source>
        <dbReference type="ARBA" id="ARBA00022980"/>
    </source>
</evidence>
<gene>
    <name evidence="7" type="ORF">DEO72_LG7g1526</name>
</gene>
<dbReference type="InterPro" id="IPR001848">
    <property type="entry name" value="Ribosomal_uS10"/>
</dbReference>
<dbReference type="Gene3D" id="3.30.70.600">
    <property type="entry name" value="Ribosomal protein S10 domain"/>
    <property type="match status" value="1"/>
</dbReference>
<organism evidence="7 8">
    <name type="scientific">Vigna unguiculata</name>
    <name type="common">Cowpea</name>
    <dbReference type="NCBI Taxonomy" id="3917"/>
    <lineage>
        <taxon>Eukaryota</taxon>
        <taxon>Viridiplantae</taxon>
        <taxon>Streptophyta</taxon>
        <taxon>Embryophyta</taxon>
        <taxon>Tracheophyta</taxon>
        <taxon>Spermatophyta</taxon>
        <taxon>Magnoliopsida</taxon>
        <taxon>eudicotyledons</taxon>
        <taxon>Gunneridae</taxon>
        <taxon>Pentapetalae</taxon>
        <taxon>rosids</taxon>
        <taxon>fabids</taxon>
        <taxon>Fabales</taxon>
        <taxon>Fabaceae</taxon>
        <taxon>Papilionoideae</taxon>
        <taxon>50 kb inversion clade</taxon>
        <taxon>NPAAA clade</taxon>
        <taxon>indigoferoid/millettioid clade</taxon>
        <taxon>Phaseoleae</taxon>
        <taxon>Vigna</taxon>
    </lineage>
</organism>
<dbReference type="GO" id="GO:0016020">
    <property type="term" value="C:membrane"/>
    <property type="evidence" value="ECO:0007669"/>
    <property type="project" value="InterPro"/>
</dbReference>
<evidence type="ECO:0000256" key="1">
    <source>
        <dbReference type="ARBA" id="ARBA00007102"/>
    </source>
</evidence>
<feature type="transmembrane region" description="Helical" evidence="5">
    <location>
        <begin position="488"/>
        <end position="512"/>
    </location>
</feature>
<dbReference type="HAMAP" id="MF_00508">
    <property type="entry name" value="Ribosomal_uS10"/>
    <property type="match status" value="1"/>
</dbReference>
<dbReference type="SUPFAM" id="SSF54999">
    <property type="entry name" value="Ribosomal protein S10"/>
    <property type="match status" value="1"/>
</dbReference>
<dbReference type="PROSITE" id="PS50855">
    <property type="entry name" value="COX1"/>
    <property type="match status" value="1"/>
</dbReference>
<feature type="region of interest" description="Disordered" evidence="4">
    <location>
        <begin position="693"/>
        <end position="721"/>
    </location>
</feature>
<dbReference type="InterPro" id="IPR000883">
    <property type="entry name" value="Cyt_C_Oxase_1"/>
</dbReference>
<dbReference type="Pfam" id="PF00115">
    <property type="entry name" value="COX1"/>
    <property type="match status" value="1"/>
</dbReference>
<dbReference type="SUPFAM" id="SSF81442">
    <property type="entry name" value="Cytochrome c oxidase subunit I-like"/>
    <property type="match status" value="1"/>
</dbReference>
<evidence type="ECO:0000259" key="6">
    <source>
        <dbReference type="PROSITE" id="PS50855"/>
    </source>
</evidence>
<protein>
    <submittedName>
        <fullName evidence="7">Cytochrome c oxidase subunit I</fullName>
    </submittedName>
</protein>
<dbReference type="Gene3D" id="1.20.210.10">
    <property type="entry name" value="Cytochrome c oxidase-like, subunit I domain"/>
    <property type="match status" value="2"/>
</dbReference>
<dbReference type="AlphaFoldDB" id="A0A4D6MGV3"/>
<dbReference type="GO" id="GO:0004129">
    <property type="term" value="F:cytochrome-c oxidase activity"/>
    <property type="evidence" value="ECO:0007669"/>
    <property type="project" value="InterPro"/>
</dbReference>
<evidence type="ECO:0000313" key="7">
    <source>
        <dbReference type="EMBL" id="QCE00238.1"/>
    </source>
</evidence>
<dbReference type="PRINTS" id="PR00971">
    <property type="entry name" value="RIBOSOMALS10"/>
</dbReference>
<keyword evidence="5" id="KW-0472">Membrane</keyword>
<comment type="similarity">
    <text evidence="1">Belongs to the universal ribosomal protein uS10 family.</text>
</comment>
<dbReference type="InterPro" id="IPR023616">
    <property type="entry name" value="Cyt_c_oxase-like_su1_dom"/>
</dbReference>
<keyword evidence="2" id="KW-0689">Ribosomal protein</keyword>
<proteinExistence type="inferred from homology"/>
<evidence type="ECO:0000313" key="8">
    <source>
        <dbReference type="Proteomes" id="UP000501690"/>
    </source>
</evidence>
<dbReference type="InterPro" id="IPR036838">
    <property type="entry name" value="Ribosomal_uS10_dom_sf"/>
</dbReference>
<dbReference type="GO" id="GO:1990904">
    <property type="term" value="C:ribonucleoprotein complex"/>
    <property type="evidence" value="ECO:0007669"/>
    <property type="project" value="UniProtKB-KW"/>
</dbReference>